<gene>
    <name evidence="4" type="ORF">GCM10011572_29980</name>
    <name evidence="5" type="ORF">GM672_14920</name>
</gene>
<dbReference type="Proteomes" id="UP000622638">
    <property type="component" value="Unassembled WGS sequence"/>
</dbReference>
<proteinExistence type="predicted"/>
<feature type="signal peptide" evidence="2">
    <location>
        <begin position="1"/>
        <end position="19"/>
    </location>
</feature>
<evidence type="ECO:0000313" key="5">
    <source>
        <dbReference type="EMBL" id="MTV54022.1"/>
    </source>
</evidence>
<accession>A0A6I3T0K3</accession>
<dbReference type="AlphaFoldDB" id="A0A6I3T0K3"/>
<reference evidence="5 6" key="3">
    <citation type="submission" date="2019-11" db="EMBL/GenBank/DDBJ databases">
        <title>Type strains purchased from KCTC, JCM and DSMZ.</title>
        <authorList>
            <person name="Lu H."/>
        </authorList>
    </citation>
    <scope>NUCLEOTIDE SEQUENCE [LARGE SCALE GENOMIC DNA]</scope>
    <source>
        <strain evidence="5 6">KCTC 52429</strain>
    </source>
</reference>
<dbReference type="GO" id="GO:0009279">
    <property type="term" value="C:cell outer membrane"/>
    <property type="evidence" value="ECO:0007669"/>
    <property type="project" value="UniProtKB-SubCell"/>
</dbReference>
<organism evidence="5 6">
    <name type="scientific">Pseudoduganella buxea</name>
    <dbReference type="NCBI Taxonomy" id="1949069"/>
    <lineage>
        <taxon>Bacteria</taxon>
        <taxon>Pseudomonadati</taxon>
        <taxon>Pseudomonadota</taxon>
        <taxon>Betaproteobacteria</taxon>
        <taxon>Burkholderiales</taxon>
        <taxon>Oxalobacteraceae</taxon>
        <taxon>Telluria group</taxon>
        <taxon>Pseudoduganella</taxon>
    </lineage>
</organism>
<comment type="caution">
    <text evidence="5">The sequence shown here is derived from an EMBL/GenBank/DDBJ whole genome shotgun (WGS) entry which is preliminary data.</text>
</comment>
<dbReference type="EMBL" id="WNKZ01000041">
    <property type="protein sequence ID" value="MTV54022.1"/>
    <property type="molecule type" value="Genomic_DNA"/>
</dbReference>
<protein>
    <submittedName>
        <fullName evidence="5">Outer membrane beta-barrel protein</fullName>
    </submittedName>
</protein>
<feature type="domain" description="Outer membrane protein OmpA-like transmembrane" evidence="3">
    <location>
        <begin position="73"/>
        <end position="169"/>
    </location>
</feature>
<feature type="chain" id="PRO_5026266600" evidence="2">
    <location>
        <begin position="20"/>
        <end position="204"/>
    </location>
</feature>
<keyword evidence="2" id="KW-0732">Signal</keyword>
<dbReference type="Proteomes" id="UP000430634">
    <property type="component" value="Unassembled WGS sequence"/>
</dbReference>
<dbReference type="RefSeq" id="WP_155471326.1">
    <property type="nucleotide sequence ID" value="NZ_BMKG01000012.1"/>
</dbReference>
<evidence type="ECO:0000256" key="1">
    <source>
        <dbReference type="ARBA" id="ARBA00004442"/>
    </source>
</evidence>
<name>A0A6I3T0K3_9BURK</name>
<sequence length="204" mass="21303">MKSRLAVAAALALAGLAQAQSTGPAPATAQLSARSDPFNGSFQPYPRAYGGNEAANANSKSFDGAFRTDPRLLGGFELSPTLALEMGYVDLYDRGFHRVDGDRPEETSGALFTRGFATHVAAKYTVPMTDKLQAYGKLGVAHGGRNEGGAKESATGLYTGVGARYQLSDKAVIDANVGRHGNATKKWGNATNADGVRAGLKMGF</sequence>
<dbReference type="InterPro" id="IPR000498">
    <property type="entry name" value="OmpA-like_TM_dom"/>
</dbReference>
<evidence type="ECO:0000256" key="2">
    <source>
        <dbReference type="SAM" id="SignalP"/>
    </source>
</evidence>
<dbReference type="SUPFAM" id="SSF56925">
    <property type="entry name" value="OMPA-like"/>
    <property type="match status" value="1"/>
</dbReference>
<reference evidence="4" key="4">
    <citation type="submission" date="2024-05" db="EMBL/GenBank/DDBJ databases">
        <authorList>
            <person name="Sun Q."/>
            <person name="Zhou Y."/>
        </authorList>
    </citation>
    <scope>NUCLEOTIDE SEQUENCE</scope>
    <source>
        <strain evidence="4">CGMCC 1.15931</strain>
    </source>
</reference>
<keyword evidence="7" id="KW-1185">Reference proteome</keyword>
<evidence type="ECO:0000259" key="3">
    <source>
        <dbReference type="Pfam" id="PF01389"/>
    </source>
</evidence>
<dbReference type="OrthoDB" id="8751381at2"/>
<reference evidence="4" key="1">
    <citation type="journal article" date="2014" name="Int. J. Syst. Evol. Microbiol.">
        <title>Complete genome of a new Firmicutes species belonging to the dominant human colonic microbiota ('Ruminococcus bicirculans') reveals two chromosomes and a selective capacity to utilize plant glucans.</title>
        <authorList>
            <consortium name="NISC Comparative Sequencing Program"/>
            <person name="Wegmann U."/>
            <person name="Louis P."/>
            <person name="Goesmann A."/>
            <person name="Henrissat B."/>
            <person name="Duncan S.H."/>
            <person name="Flint H.J."/>
        </authorList>
    </citation>
    <scope>NUCLEOTIDE SEQUENCE</scope>
    <source>
        <strain evidence="4">CGMCC 1.15931</strain>
    </source>
</reference>
<dbReference type="Pfam" id="PF01389">
    <property type="entry name" value="OmpA_membrane"/>
    <property type="match status" value="1"/>
</dbReference>
<dbReference type="EMBL" id="BMKG01000012">
    <property type="protein sequence ID" value="GGC06217.1"/>
    <property type="molecule type" value="Genomic_DNA"/>
</dbReference>
<dbReference type="InterPro" id="IPR011250">
    <property type="entry name" value="OMP/PagP_B-barrel"/>
</dbReference>
<comment type="subcellular location">
    <subcellularLocation>
        <location evidence="1">Cell outer membrane</location>
    </subcellularLocation>
</comment>
<evidence type="ECO:0000313" key="4">
    <source>
        <dbReference type="EMBL" id="GGC06217.1"/>
    </source>
</evidence>
<dbReference type="Gene3D" id="2.40.160.20">
    <property type="match status" value="1"/>
</dbReference>
<evidence type="ECO:0000313" key="7">
    <source>
        <dbReference type="Proteomes" id="UP000622638"/>
    </source>
</evidence>
<reference evidence="7" key="2">
    <citation type="journal article" date="2019" name="Int. J. Syst. Evol. Microbiol.">
        <title>The Global Catalogue of Microorganisms (GCM) 10K type strain sequencing project: providing services to taxonomists for standard genome sequencing and annotation.</title>
        <authorList>
            <consortium name="The Broad Institute Genomics Platform"/>
            <consortium name="The Broad Institute Genome Sequencing Center for Infectious Disease"/>
            <person name="Wu L."/>
            <person name="Ma J."/>
        </authorList>
    </citation>
    <scope>NUCLEOTIDE SEQUENCE [LARGE SCALE GENOMIC DNA]</scope>
    <source>
        <strain evidence="7">CGMCC 1.15931</strain>
    </source>
</reference>
<evidence type="ECO:0000313" key="6">
    <source>
        <dbReference type="Proteomes" id="UP000430634"/>
    </source>
</evidence>